<organism evidence="2 3">
    <name type="scientific">Araneus ventricosus</name>
    <name type="common">Orbweaver spider</name>
    <name type="synonym">Epeira ventricosa</name>
    <dbReference type="NCBI Taxonomy" id="182803"/>
    <lineage>
        <taxon>Eukaryota</taxon>
        <taxon>Metazoa</taxon>
        <taxon>Ecdysozoa</taxon>
        <taxon>Arthropoda</taxon>
        <taxon>Chelicerata</taxon>
        <taxon>Arachnida</taxon>
        <taxon>Araneae</taxon>
        <taxon>Araneomorphae</taxon>
        <taxon>Entelegynae</taxon>
        <taxon>Araneoidea</taxon>
        <taxon>Araneidae</taxon>
        <taxon>Araneus</taxon>
    </lineage>
</organism>
<accession>A0A4Y2DYD5</accession>
<dbReference type="AlphaFoldDB" id="A0A4Y2DYD5"/>
<sequence length="93" mass="10270">MPEKSERNQIGGSTSDSPTTSAKGYWSPRFGQILAKRQAELFELRISGGFGIRFGIVTSNGFELGGRGSYLELGKFILYALPLYNNPLFSFVK</sequence>
<feature type="compositionally biased region" description="Polar residues" evidence="1">
    <location>
        <begin position="8"/>
        <end position="22"/>
    </location>
</feature>
<evidence type="ECO:0000313" key="2">
    <source>
        <dbReference type="EMBL" id="GBM21026.1"/>
    </source>
</evidence>
<comment type="caution">
    <text evidence="2">The sequence shown here is derived from an EMBL/GenBank/DDBJ whole genome shotgun (WGS) entry which is preliminary data.</text>
</comment>
<dbReference type="EMBL" id="BGPR01000452">
    <property type="protein sequence ID" value="GBM21026.1"/>
    <property type="molecule type" value="Genomic_DNA"/>
</dbReference>
<keyword evidence="3" id="KW-1185">Reference proteome</keyword>
<feature type="region of interest" description="Disordered" evidence="1">
    <location>
        <begin position="1"/>
        <end position="25"/>
    </location>
</feature>
<evidence type="ECO:0000313" key="3">
    <source>
        <dbReference type="Proteomes" id="UP000499080"/>
    </source>
</evidence>
<gene>
    <name evidence="2" type="ORF">AVEN_5745_1</name>
</gene>
<reference evidence="2 3" key="1">
    <citation type="journal article" date="2019" name="Sci. Rep.">
        <title>Orb-weaving spider Araneus ventricosus genome elucidates the spidroin gene catalogue.</title>
        <authorList>
            <person name="Kono N."/>
            <person name="Nakamura H."/>
            <person name="Ohtoshi R."/>
            <person name="Moran D.A.P."/>
            <person name="Shinohara A."/>
            <person name="Yoshida Y."/>
            <person name="Fujiwara M."/>
            <person name="Mori M."/>
            <person name="Tomita M."/>
            <person name="Arakawa K."/>
        </authorList>
    </citation>
    <scope>NUCLEOTIDE SEQUENCE [LARGE SCALE GENOMIC DNA]</scope>
</reference>
<evidence type="ECO:0000256" key="1">
    <source>
        <dbReference type="SAM" id="MobiDB-lite"/>
    </source>
</evidence>
<dbReference type="Proteomes" id="UP000499080">
    <property type="component" value="Unassembled WGS sequence"/>
</dbReference>
<proteinExistence type="predicted"/>
<protein>
    <submittedName>
        <fullName evidence="2">Uncharacterized protein</fullName>
    </submittedName>
</protein>
<name>A0A4Y2DYD5_ARAVE</name>